<keyword evidence="1" id="KW-0808">Transferase</keyword>
<dbReference type="EMBL" id="JANPWB010000009">
    <property type="protein sequence ID" value="KAJ1152476.1"/>
    <property type="molecule type" value="Genomic_DNA"/>
</dbReference>
<evidence type="ECO:0000313" key="9">
    <source>
        <dbReference type="Proteomes" id="UP001066276"/>
    </source>
</evidence>
<dbReference type="AlphaFoldDB" id="A0AAV7RJ42"/>
<dbReference type="GO" id="GO:0016779">
    <property type="term" value="F:nucleotidyltransferase activity"/>
    <property type="evidence" value="ECO:0007669"/>
    <property type="project" value="UniProtKB-KW"/>
</dbReference>
<evidence type="ECO:0000256" key="5">
    <source>
        <dbReference type="ARBA" id="ARBA00022801"/>
    </source>
</evidence>
<dbReference type="Proteomes" id="UP001066276">
    <property type="component" value="Chromosome 5"/>
</dbReference>
<dbReference type="Gene3D" id="2.30.30.850">
    <property type="match status" value="1"/>
</dbReference>
<name>A0AAV7RJ42_PLEWA</name>
<keyword evidence="5" id="KW-0378">Hydrolase</keyword>
<evidence type="ECO:0000256" key="3">
    <source>
        <dbReference type="ARBA" id="ARBA00022722"/>
    </source>
</evidence>
<feature type="domain" description="Murine leukemia virus integrase C-terminal" evidence="7">
    <location>
        <begin position="2"/>
        <end position="46"/>
    </location>
</feature>
<evidence type="ECO:0000313" key="8">
    <source>
        <dbReference type="EMBL" id="KAJ1152476.1"/>
    </source>
</evidence>
<accession>A0AAV7RJ42</accession>
<sequence>MVRKHVRKTCLEPRWKGPFQVLLTATTAVKCAGIPNWIHVSHTKKVACLSDSKEAELLKRPNPTKQVSESEGEERGTETGFEPIEDGSATPVKDEGESTQEVEGEPMSIEAAGEPSQRRAFLEADEFERQIDQLPDPEGEGVEVDLTPPEPVAGSSRENITEQEEVLSSTLKRALTKGPLKGDKWPKSHPKRKEAVVETTIEEEVDTTRKKDLSEGELQRRLKLEKKDISKLKILRS</sequence>
<organism evidence="8 9">
    <name type="scientific">Pleurodeles waltl</name>
    <name type="common">Iberian ribbed newt</name>
    <dbReference type="NCBI Taxonomy" id="8319"/>
    <lineage>
        <taxon>Eukaryota</taxon>
        <taxon>Metazoa</taxon>
        <taxon>Chordata</taxon>
        <taxon>Craniata</taxon>
        <taxon>Vertebrata</taxon>
        <taxon>Euteleostomi</taxon>
        <taxon>Amphibia</taxon>
        <taxon>Batrachia</taxon>
        <taxon>Caudata</taxon>
        <taxon>Salamandroidea</taxon>
        <taxon>Salamandridae</taxon>
        <taxon>Pleurodelinae</taxon>
        <taxon>Pleurodeles</taxon>
    </lineage>
</organism>
<evidence type="ECO:0000256" key="6">
    <source>
        <dbReference type="SAM" id="MobiDB-lite"/>
    </source>
</evidence>
<gene>
    <name evidence="8" type="ORF">NDU88_005251</name>
</gene>
<keyword evidence="2" id="KW-0548">Nucleotidyltransferase</keyword>
<evidence type="ECO:0000256" key="2">
    <source>
        <dbReference type="ARBA" id="ARBA00022695"/>
    </source>
</evidence>
<keyword evidence="3" id="KW-0540">Nuclease</keyword>
<evidence type="ECO:0000256" key="4">
    <source>
        <dbReference type="ARBA" id="ARBA00022759"/>
    </source>
</evidence>
<reference evidence="8" key="1">
    <citation type="journal article" date="2022" name="bioRxiv">
        <title>Sequencing and chromosome-scale assembly of the giantPleurodeles waltlgenome.</title>
        <authorList>
            <person name="Brown T."/>
            <person name="Elewa A."/>
            <person name="Iarovenko S."/>
            <person name="Subramanian E."/>
            <person name="Araus A.J."/>
            <person name="Petzold A."/>
            <person name="Susuki M."/>
            <person name="Suzuki K.-i.T."/>
            <person name="Hayashi T."/>
            <person name="Toyoda A."/>
            <person name="Oliveira C."/>
            <person name="Osipova E."/>
            <person name="Leigh N.D."/>
            <person name="Simon A."/>
            <person name="Yun M.H."/>
        </authorList>
    </citation>
    <scope>NUCLEOTIDE SEQUENCE</scope>
    <source>
        <strain evidence="8">20211129_DDA</strain>
        <tissue evidence="8">Liver</tissue>
    </source>
</reference>
<evidence type="ECO:0000259" key="7">
    <source>
        <dbReference type="Pfam" id="PF18697"/>
    </source>
</evidence>
<feature type="region of interest" description="Disordered" evidence="6">
    <location>
        <begin position="52"/>
        <end position="210"/>
    </location>
</feature>
<proteinExistence type="predicted"/>
<keyword evidence="4" id="KW-0255">Endonuclease</keyword>
<keyword evidence="9" id="KW-1185">Reference proteome</keyword>
<dbReference type="GO" id="GO:0004519">
    <property type="term" value="F:endonuclease activity"/>
    <property type="evidence" value="ECO:0007669"/>
    <property type="project" value="UniProtKB-KW"/>
</dbReference>
<feature type="compositionally biased region" description="Basic and acidic residues" evidence="6">
    <location>
        <begin position="116"/>
        <end position="131"/>
    </location>
</feature>
<evidence type="ECO:0000256" key="1">
    <source>
        <dbReference type="ARBA" id="ARBA00022679"/>
    </source>
</evidence>
<dbReference type="InterPro" id="IPR040643">
    <property type="entry name" value="MLVIN_C"/>
</dbReference>
<dbReference type="Pfam" id="PF18697">
    <property type="entry name" value="MLVIN_C"/>
    <property type="match status" value="1"/>
</dbReference>
<protein>
    <recommendedName>
        <fullName evidence="7">Murine leukemia virus integrase C-terminal domain-containing protein</fullName>
    </recommendedName>
</protein>
<dbReference type="GO" id="GO:0016787">
    <property type="term" value="F:hydrolase activity"/>
    <property type="evidence" value="ECO:0007669"/>
    <property type="project" value="UniProtKB-KW"/>
</dbReference>
<comment type="caution">
    <text evidence="8">The sequence shown here is derived from an EMBL/GenBank/DDBJ whole genome shotgun (WGS) entry which is preliminary data.</text>
</comment>